<dbReference type="EMBL" id="CAJNDS010000756">
    <property type="protein sequence ID" value="CAE7232017.1"/>
    <property type="molecule type" value="Genomic_DNA"/>
</dbReference>
<keyword evidence="2" id="KW-1185">Reference proteome</keyword>
<reference evidence="1" key="1">
    <citation type="submission" date="2021-02" db="EMBL/GenBank/DDBJ databases">
        <authorList>
            <person name="Dougan E. K."/>
            <person name="Rhodes N."/>
            <person name="Thang M."/>
            <person name="Chan C."/>
        </authorList>
    </citation>
    <scope>NUCLEOTIDE SEQUENCE</scope>
</reference>
<name>A0A812KS22_9DINO</name>
<sequence>MQGVAMQRWVQDNLLKKESWYKQNKSFNLFMNRYSYATDHAIAMHNDSSQYYSEIDPITSLSMVLGSFLLIQAKQARKRGTKPRWCLVVYQPPGSMLIMAGKFQSQFERAVPAWLDMKELAHADNGADFQLTRGGQHERLRLLFVGQAQQKMKAEIERLATFDLSETYRWNVTVRQARYKGIEEQVAGLLQIDASLKDMVENHKMSSQQSLSVQRKIVMKLRKLRRQAVLLELLWLWTEGHSFVAAIDQVAIEVPAKDPKHLTVVQMSFRVFKELLEERPIDEECLQQHGLVCLDFSALCEQVLVQSVKEKTWDWKSIQGKYCIESFTAYVFDHSAPSDSISVRTKLTFLHLALGAVVRKAENQRAEVSMTSAMRLEKWFGLYLEQIWCHESSQQAASPDCRLILWMIPLQKRLEYLDSKRAKTT</sequence>
<dbReference type="SUPFAM" id="SSF51197">
    <property type="entry name" value="Clavaminate synthase-like"/>
    <property type="match status" value="1"/>
</dbReference>
<evidence type="ECO:0000313" key="2">
    <source>
        <dbReference type="Proteomes" id="UP000604046"/>
    </source>
</evidence>
<protein>
    <submittedName>
        <fullName evidence="1">Uncharacterized protein</fullName>
    </submittedName>
</protein>
<evidence type="ECO:0000313" key="1">
    <source>
        <dbReference type="EMBL" id="CAE7232017.1"/>
    </source>
</evidence>
<dbReference type="InterPro" id="IPR037151">
    <property type="entry name" value="AlkB-like_sf"/>
</dbReference>
<dbReference type="Proteomes" id="UP000604046">
    <property type="component" value="Unassembled WGS sequence"/>
</dbReference>
<comment type="caution">
    <text evidence="1">The sequence shown here is derived from an EMBL/GenBank/DDBJ whole genome shotgun (WGS) entry which is preliminary data.</text>
</comment>
<proteinExistence type="predicted"/>
<dbReference type="Gene3D" id="2.60.120.590">
    <property type="entry name" value="Alpha-ketoglutarate-dependent dioxygenase AlkB-like"/>
    <property type="match status" value="1"/>
</dbReference>
<accession>A0A812KS22</accession>
<dbReference type="OrthoDB" id="489526at2759"/>
<gene>
    <name evidence="1" type="ORF">SNAT2548_LOCUS9555</name>
</gene>
<organism evidence="1 2">
    <name type="scientific">Symbiodinium natans</name>
    <dbReference type="NCBI Taxonomy" id="878477"/>
    <lineage>
        <taxon>Eukaryota</taxon>
        <taxon>Sar</taxon>
        <taxon>Alveolata</taxon>
        <taxon>Dinophyceae</taxon>
        <taxon>Suessiales</taxon>
        <taxon>Symbiodiniaceae</taxon>
        <taxon>Symbiodinium</taxon>
    </lineage>
</organism>
<dbReference type="AlphaFoldDB" id="A0A812KS22"/>